<dbReference type="GeneID" id="108929808"/>
<keyword evidence="11" id="KW-0221">Differentiation</keyword>
<dbReference type="GO" id="GO:0010842">
    <property type="term" value="P:retina layer formation"/>
    <property type="evidence" value="ECO:0007669"/>
    <property type="project" value="Ensembl"/>
</dbReference>
<dbReference type="InterPro" id="IPR000571">
    <property type="entry name" value="Znf_CCCH"/>
</dbReference>
<dbReference type="SMART" id="SM00356">
    <property type="entry name" value="ZnF_C3H1"/>
    <property type="match status" value="4"/>
</dbReference>
<dbReference type="InterPro" id="IPR017907">
    <property type="entry name" value="Znf_RING_CS"/>
</dbReference>
<evidence type="ECO:0000256" key="18">
    <source>
        <dbReference type="SAM" id="MobiDB-lite"/>
    </source>
</evidence>
<dbReference type="FunFam" id="3.30.40.10:FF:000117">
    <property type="entry name" value="Probable E3 ubiquitin-protein ligase makorin-1"/>
    <property type="match status" value="1"/>
</dbReference>
<comment type="subcellular location">
    <subcellularLocation>
        <location evidence="3">Cytoplasm</location>
    </subcellularLocation>
    <subcellularLocation>
        <location evidence="2">Nucleus</location>
    </subcellularLocation>
</comment>
<dbReference type="AlphaFoldDB" id="A0A8C9QWB3"/>
<dbReference type="GO" id="GO:0000209">
    <property type="term" value="P:protein polyubiquitination"/>
    <property type="evidence" value="ECO:0007669"/>
    <property type="project" value="InterPro"/>
</dbReference>
<dbReference type="KEGG" id="sfm:108929808"/>
<feature type="zinc finger region" description="C3H1-type" evidence="17">
    <location>
        <begin position="167"/>
        <end position="189"/>
    </location>
</feature>
<evidence type="ECO:0000256" key="9">
    <source>
        <dbReference type="ARBA" id="ARBA00022737"/>
    </source>
</evidence>
<evidence type="ECO:0000256" key="8">
    <source>
        <dbReference type="ARBA" id="ARBA00022723"/>
    </source>
</evidence>
<sequence>MTSTKQVTCRYFLHGVCREGPRCLFSHDLSASKPSTACRFYLKGACAYGERCRYDHIKPPAGRGTSATTDQTSRGGSVTTPVAVSGSSAGLARRGKKPLVLKDRALGIGTEERTTPDGRNSRALQERESWEYWEEGAQAKPHSYLEAIRTGLEASPNEMPFADLQLLCPYAAAGHCHYGSSCSYLHGDKCDICQLQVLHPYDPEQRRAHEKMCMVAFEADMEKAFAAQFSQDKVCSICMEVVYEKATPSERRFGILSSCSHTYCLGCIRQWRCAKQFENKIVKSCPECRVVSEFVIPSVFWVEDQEQKNRLIEEFKAGVSKKACKYFDQGRGTCPFGGKCLYLHAYPDGTRAEPEKPRKQLGSEGNVRFLNSVRLWDFIEEREHRTTSQYDDEVSELGDLFMQLSGAGEEGGVPVPH</sequence>
<name>A0A8C9QWB3_SCLFO</name>
<dbReference type="CTD" id="23609"/>
<evidence type="ECO:0000256" key="16">
    <source>
        <dbReference type="ARBA" id="ARBA00030863"/>
    </source>
</evidence>
<reference evidence="21 22" key="1">
    <citation type="submission" date="2019-04" db="EMBL/GenBank/DDBJ databases">
        <authorList>
            <consortium name="Wellcome Sanger Institute Data Sharing"/>
        </authorList>
    </citation>
    <scope>NUCLEOTIDE SEQUENCE [LARGE SCALE GENOMIC DNA]</scope>
</reference>
<organism evidence="21 22">
    <name type="scientific">Scleropages formosus</name>
    <name type="common">Asian bonytongue</name>
    <name type="synonym">Osteoglossum formosum</name>
    <dbReference type="NCBI Taxonomy" id="113540"/>
    <lineage>
        <taxon>Eukaryota</taxon>
        <taxon>Metazoa</taxon>
        <taxon>Chordata</taxon>
        <taxon>Craniata</taxon>
        <taxon>Vertebrata</taxon>
        <taxon>Euteleostomi</taxon>
        <taxon>Actinopterygii</taxon>
        <taxon>Neopterygii</taxon>
        <taxon>Teleostei</taxon>
        <taxon>Osteoglossocephala</taxon>
        <taxon>Osteoglossomorpha</taxon>
        <taxon>Osteoglossiformes</taxon>
        <taxon>Osteoglossidae</taxon>
        <taxon>Scleropages</taxon>
    </lineage>
</organism>
<dbReference type="GO" id="GO:0005737">
    <property type="term" value="C:cytoplasm"/>
    <property type="evidence" value="ECO:0007669"/>
    <property type="project" value="UniProtKB-SubCell"/>
</dbReference>
<protein>
    <recommendedName>
        <fullName evidence="15">E3 ubiquitin-protein ligase makorin-2</fullName>
        <ecNumber evidence="5">2.3.2.27</ecNumber>
    </recommendedName>
    <alternativeName>
        <fullName evidence="16">RING-type E3 ubiquitin transferase makorin-2</fullName>
    </alternativeName>
</protein>
<evidence type="ECO:0000256" key="7">
    <source>
        <dbReference type="ARBA" id="ARBA00022679"/>
    </source>
</evidence>
<comment type="pathway">
    <text evidence="4">Protein modification; protein ubiquitination.</text>
</comment>
<dbReference type="GO" id="GO:0030154">
    <property type="term" value="P:cell differentiation"/>
    <property type="evidence" value="ECO:0007669"/>
    <property type="project" value="UniProtKB-KW"/>
</dbReference>
<accession>A0A8C9QWB3</accession>
<evidence type="ECO:0000256" key="12">
    <source>
        <dbReference type="ARBA" id="ARBA00022786"/>
    </source>
</evidence>
<feature type="zinc finger region" description="C3H1-type" evidence="17">
    <location>
        <begin position="318"/>
        <end position="347"/>
    </location>
</feature>
<dbReference type="SUPFAM" id="SSF90229">
    <property type="entry name" value="CCCH zinc finger"/>
    <property type="match status" value="2"/>
</dbReference>
<evidence type="ECO:0000256" key="1">
    <source>
        <dbReference type="ARBA" id="ARBA00000900"/>
    </source>
</evidence>
<dbReference type="InterPro" id="IPR001841">
    <property type="entry name" value="Znf_RING"/>
</dbReference>
<dbReference type="OrthoDB" id="411372at2759"/>
<dbReference type="Gene3D" id="4.10.1000.10">
    <property type="entry name" value="Zinc finger, CCCH-type"/>
    <property type="match status" value="1"/>
</dbReference>
<gene>
    <name evidence="21" type="primary">MKRN2</name>
    <name evidence="21" type="synonym">mkrn2</name>
</gene>
<reference evidence="21" key="2">
    <citation type="submission" date="2025-08" db="UniProtKB">
        <authorList>
            <consortium name="Ensembl"/>
        </authorList>
    </citation>
    <scope>IDENTIFICATION</scope>
</reference>
<evidence type="ECO:0000256" key="15">
    <source>
        <dbReference type="ARBA" id="ARBA00029530"/>
    </source>
</evidence>
<comment type="catalytic activity">
    <reaction evidence="1">
        <text>S-ubiquitinyl-[E2 ubiquitin-conjugating enzyme]-L-cysteine + [acceptor protein]-L-lysine = [E2 ubiquitin-conjugating enzyme]-L-cysteine + N(6)-ubiquitinyl-[acceptor protein]-L-lysine.</text>
        <dbReference type="EC" id="2.3.2.27"/>
    </reaction>
</comment>
<feature type="zinc finger region" description="C3H1-type" evidence="17">
    <location>
        <begin position="3"/>
        <end position="30"/>
    </location>
</feature>
<dbReference type="EC" id="2.3.2.27" evidence="5"/>
<dbReference type="Pfam" id="PF00642">
    <property type="entry name" value="zf-CCCH"/>
    <property type="match status" value="2"/>
</dbReference>
<feature type="domain" description="C3H1-type" evidence="20">
    <location>
        <begin position="3"/>
        <end position="30"/>
    </location>
</feature>
<evidence type="ECO:0000256" key="3">
    <source>
        <dbReference type="ARBA" id="ARBA00004496"/>
    </source>
</evidence>
<dbReference type="GO" id="GO:0008270">
    <property type="term" value="F:zinc ion binding"/>
    <property type="evidence" value="ECO:0007669"/>
    <property type="project" value="UniProtKB-KW"/>
</dbReference>
<dbReference type="Pfam" id="PF14608">
    <property type="entry name" value="zf-CCCH_2"/>
    <property type="match status" value="2"/>
</dbReference>
<dbReference type="PANTHER" id="PTHR11224">
    <property type="entry name" value="MAKORIN-RELATED"/>
    <property type="match status" value="1"/>
</dbReference>
<evidence type="ECO:0000313" key="22">
    <source>
        <dbReference type="Proteomes" id="UP000694397"/>
    </source>
</evidence>
<dbReference type="Proteomes" id="UP000694397">
    <property type="component" value="Chromosome 22"/>
</dbReference>
<feature type="domain" description="C3H1-type" evidence="20">
    <location>
        <begin position="318"/>
        <end position="347"/>
    </location>
</feature>
<feature type="region of interest" description="Disordered" evidence="18">
    <location>
        <begin position="58"/>
        <end position="95"/>
    </location>
</feature>
<keyword evidence="12" id="KW-0833">Ubl conjugation pathway</keyword>
<dbReference type="RefSeq" id="XP_018600111.1">
    <property type="nucleotide sequence ID" value="XM_018744595.2"/>
</dbReference>
<dbReference type="PROSITE" id="PS00518">
    <property type="entry name" value="ZF_RING_1"/>
    <property type="match status" value="1"/>
</dbReference>
<dbReference type="CDD" id="cd16731">
    <property type="entry name" value="RING-HC_MKRN2"/>
    <property type="match status" value="1"/>
</dbReference>
<evidence type="ECO:0000313" key="21">
    <source>
        <dbReference type="Ensembl" id="ENSSFOP00015001800.1"/>
    </source>
</evidence>
<dbReference type="InterPro" id="IPR018957">
    <property type="entry name" value="Znf_C3HC4_RING-type"/>
</dbReference>
<keyword evidence="10 17" id="KW-0863">Zinc-finger</keyword>
<feature type="compositionally biased region" description="Polar residues" evidence="18">
    <location>
        <begin position="65"/>
        <end position="88"/>
    </location>
</feature>
<dbReference type="PROSITE" id="PS50089">
    <property type="entry name" value="ZF_RING_2"/>
    <property type="match status" value="1"/>
</dbReference>
<evidence type="ECO:0000259" key="20">
    <source>
        <dbReference type="PROSITE" id="PS50103"/>
    </source>
</evidence>
<keyword evidence="8 17" id="KW-0479">Metal-binding</keyword>
<evidence type="ECO:0000259" key="19">
    <source>
        <dbReference type="PROSITE" id="PS50089"/>
    </source>
</evidence>
<dbReference type="Pfam" id="PF00097">
    <property type="entry name" value="zf-C3HC4"/>
    <property type="match status" value="1"/>
</dbReference>
<evidence type="ECO:0000256" key="5">
    <source>
        <dbReference type="ARBA" id="ARBA00012483"/>
    </source>
</evidence>
<dbReference type="SUPFAM" id="SSF57850">
    <property type="entry name" value="RING/U-box"/>
    <property type="match status" value="1"/>
</dbReference>
<feature type="domain" description="C3H1-type" evidence="20">
    <location>
        <begin position="167"/>
        <end position="189"/>
    </location>
</feature>
<proteinExistence type="predicted"/>
<dbReference type="InterPro" id="IPR045072">
    <property type="entry name" value="MKRN-like"/>
</dbReference>
<dbReference type="PROSITE" id="PS50103">
    <property type="entry name" value="ZF_C3H1"/>
    <property type="match status" value="4"/>
</dbReference>
<keyword evidence="9" id="KW-0677">Repeat</keyword>
<dbReference type="UniPathway" id="UPA00143"/>
<reference evidence="21" key="3">
    <citation type="submission" date="2025-09" db="UniProtKB">
        <authorList>
            <consortium name="Ensembl"/>
        </authorList>
    </citation>
    <scope>IDENTIFICATION</scope>
</reference>
<evidence type="ECO:0000256" key="10">
    <source>
        <dbReference type="ARBA" id="ARBA00022771"/>
    </source>
</evidence>
<evidence type="ECO:0000256" key="13">
    <source>
        <dbReference type="ARBA" id="ARBA00022833"/>
    </source>
</evidence>
<keyword evidence="22" id="KW-1185">Reference proteome</keyword>
<keyword evidence="7" id="KW-0808">Transferase</keyword>
<dbReference type="SMART" id="SM00184">
    <property type="entry name" value="RING"/>
    <property type="match status" value="1"/>
</dbReference>
<dbReference type="PANTHER" id="PTHR11224:SF17">
    <property type="entry name" value="E3 UBIQUITIN-PROTEIN LIGASE MAKORIN-2"/>
    <property type="match status" value="1"/>
</dbReference>
<dbReference type="Ensembl" id="ENSSFOT00015001840.2">
    <property type="protein sequence ID" value="ENSSFOP00015001800.1"/>
    <property type="gene ID" value="ENSSFOG00015001191.2"/>
</dbReference>
<evidence type="ECO:0000256" key="6">
    <source>
        <dbReference type="ARBA" id="ARBA00022490"/>
    </source>
</evidence>
<keyword evidence="13 17" id="KW-0862">Zinc</keyword>
<evidence type="ECO:0000256" key="4">
    <source>
        <dbReference type="ARBA" id="ARBA00004906"/>
    </source>
</evidence>
<keyword evidence="6" id="KW-0963">Cytoplasm</keyword>
<feature type="zinc finger region" description="C3H1-type" evidence="17">
    <location>
        <begin position="32"/>
        <end position="59"/>
    </location>
</feature>
<feature type="domain" description="C3H1-type" evidence="20">
    <location>
        <begin position="32"/>
        <end position="59"/>
    </location>
</feature>
<dbReference type="GO" id="GO:0061630">
    <property type="term" value="F:ubiquitin protein ligase activity"/>
    <property type="evidence" value="ECO:0007669"/>
    <property type="project" value="UniProtKB-EC"/>
</dbReference>
<feature type="domain" description="RING-type" evidence="19">
    <location>
        <begin position="235"/>
        <end position="289"/>
    </location>
</feature>
<evidence type="ECO:0000256" key="11">
    <source>
        <dbReference type="ARBA" id="ARBA00022782"/>
    </source>
</evidence>
<keyword evidence="14" id="KW-0539">Nucleus</keyword>
<dbReference type="GeneTree" id="ENSGT00950000183077"/>
<dbReference type="GO" id="GO:0005634">
    <property type="term" value="C:nucleus"/>
    <property type="evidence" value="ECO:0007669"/>
    <property type="project" value="UniProtKB-SubCell"/>
</dbReference>
<dbReference type="Gene3D" id="3.30.40.10">
    <property type="entry name" value="Zinc/RING finger domain, C3HC4 (zinc finger)"/>
    <property type="match status" value="1"/>
</dbReference>
<evidence type="ECO:0000256" key="17">
    <source>
        <dbReference type="PROSITE-ProRule" id="PRU00723"/>
    </source>
</evidence>
<evidence type="ECO:0000256" key="2">
    <source>
        <dbReference type="ARBA" id="ARBA00004123"/>
    </source>
</evidence>
<evidence type="ECO:0000256" key="14">
    <source>
        <dbReference type="ARBA" id="ARBA00023242"/>
    </source>
</evidence>
<dbReference type="InterPro" id="IPR036855">
    <property type="entry name" value="Znf_CCCH_sf"/>
</dbReference>
<dbReference type="InterPro" id="IPR013083">
    <property type="entry name" value="Znf_RING/FYVE/PHD"/>
</dbReference>